<keyword evidence="6 9" id="KW-0464">Manganese</keyword>
<dbReference type="Pfam" id="PF02670">
    <property type="entry name" value="DXP_reductoisom"/>
    <property type="match status" value="1"/>
</dbReference>
<feature type="binding site" evidence="9">
    <location>
        <position position="228"/>
    </location>
    <ligand>
        <name>Mn(2+)</name>
        <dbReference type="ChEBI" id="CHEBI:29035"/>
    </ligand>
</feature>
<feature type="domain" description="DXP reductoisomerase C-terminal" evidence="12">
    <location>
        <begin position="268"/>
        <end position="383"/>
    </location>
</feature>
<feature type="binding site" evidence="9">
    <location>
        <position position="154"/>
    </location>
    <ligand>
        <name>1-deoxy-D-xylulose 5-phosphate</name>
        <dbReference type="ChEBI" id="CHEBI:57792"/>
    </ligand>
</feature>
<evidence type="ECO:0000259" key="10">
    <source>
        <dbReference type="Pfam" id="PF02670"/>
    </source>
</evidence>
<dbReference type="GO" id="GO:0030604">
    <property type="term" value="F:1-deoxy-D-xylulose-5-phosphate reductoisomerase activity"/>
    <property type="evidence" value="ECO:0007669"/>
    <property type="project" value="UniProtKB-UniRule"/>
</dbReference>
<keyword evidence="13" id="KW-0413">Isomerase</keyword>
<feature type="binding site" evidence="9">
    <location>
        <position position="219"/>
    </location>
    <ligand>
        <name>1-deoxy-D-xylulose 5-phosphate</name>
        <dbReference type="ChEBI" id="CHEBI:57792"/>
    </ligand>
</feature>
<evidence type="ECO:0000256" key="5">
    <source>
        <dbReference type="ARBA" id="ARBA00023002"/>
    </source>
</evidence>
<dbReference type="GO" id="GO:0030145">
    <property type="term" value="F:manganese ion binding"/>
    <property type="evidence" value="ECO:0007669"/>
    <property type="project" value="TreeGrafter"/>
</dbReference>
<dbReference type="InterPro" id="IPR026877">
    <property type="entry name" value="DXPR_C"/>
</dbReference>
<evidence type="ECO:0000259" key="11">
    <source>
        <dbReference type="Pfam" id="PF08436"/>
    </source>
</evidence>
<keyword evidence="3 9" id="KW-0479">Metal-binding</keyword>
<feature type="domain" description="1-deoxy-D-xylulose 5-phosphate reductoisomerase C-terminal" evidence="11">
    <location>
        <begin position="148"/>
        <end position="236"/>
    </location>
</feature>
<dbReference type="FunFam" id="3.40.50.720:FF:000045">
    <property type="entry name" value="1-deoxy-D-xylulose 5-phosphate reductoisomerase"/>
    <property type="match status" value="1"/>
</dbReference>
<comment type="catalytic activity">
    <reaction evidence="8">
        <text>2-C-methyl-D-erythritol 4-phosphate + NADP(+) = 1-deoxy-D-xylulose 5-phosphate + NADPH + H(+)</text>
        <dbReference type="Rhea" id="RHEA:13717"/>
        <dbReference type="ChEBI" id="CHEBI:15378"/>
        <dbReference type="ChEBI" id="CHEBI:57783"/>
        <dbReference type="ChEBI" id="CHEBI:57792"/>
        <dbReference type="ChEBI" id="CHEBI:58262"/>
        <dbReference type="ChEBI" id="CHEBI:58349"/>
        <dbReference type="EC" id="1.1.1.267"/>
    </reaction>
    <physiologicalReaction direction="right-to-left" evidence="8">
        <dbReference type="Rhea" id="RHEA:13719"/>
    </physiologicalReaction>
</comment>
<feature type="binding site" evidence="9">
    <location>
        <position position="15"/>
    </location>
    <ligand>
        <name>NADPH</name>
        <dbReference type="ChEBI" id="CHEBI:57783"/>
    </ligand>
</feature>
<dbReference type="Gene3D" id="3.40.50.720">
    <property type="entry name" value="NAD(P)-binding Rossmann-like Domain"/>
    <property type="match status" value="1"/>
</dbReference>
<dbReference type="NCBIfam" id="NF009114">
    <property type="entry name" value="PRK12464.1"/>
    <property type="match status" value="1"/>
</dbReference>
<accession>A0A3M4LES5</accession>
<dbReference type="SUPFAM" id="SSF51735">
    <property type="entry name" value="NAD(P)-binding Rossmann-fold domains"/>
    <property type="match status" value="1"/>
</dbReference>
<dbReference type="RefSeq" id="WP_122318718.1">
    <property type="nucleotide sequence ID" value="NZ_RBRE01000103.1"/>
</dbReference>
<dbReference type="OrthoDB" id="9806546at2"/>
<dbReference type="EMBL" id="RBRE01000103">
    <property type="protein sequence ID" value="RMQ39990.1"/>
    <property type="molecule type" value="Genomic_DNA"/>
</dbReference>
<feature type="binding site" evidence="9">
    <location>
        <position position="128"/>
    </location>
    <ligand>
        <name>NADPH</name>
        <dbReference type="ChEBI" id="CHEBI:57783"/>
    </ligand>
</feature>
<feature type="binding site" evidence="9">
    <location>
        <position position="225"/>
    </location>
    <ligand>
        <name>1-deoxy-D-xylulose 5-phosphate</name>
        <dbReference type="ChEBI" id="CHEBI:57792"/>
    </ligand>
</feature>
<feature type="binding site" evidence="9">
    <location>
        <position position="154"/>
    </location>
    <ligand>
        <name>Mn(2+)</name>
        <dbReference type="ChEBI" id="CHEBI:29035"/>
    </ligand>
</feature>
<feature type="binding site" evidence="9">
    <location>
        <position position="127"/>
    </location>
    <ligand>
        <name>1-deoxy-D-xylulose 5-phosphate</name>
        <dbReference type="ChEBI" id="CHEBI:57792"/>
    </ligand>
</feature>
<evidence type="ECO:0000256" key="9">
    <source>
        <dbReference type="HAMAP-Rule" id="MF_00183"/>
    </source>
</evidence>
<evidence type="ECO:0000256" key="3">
    <source>
        <dbReference type="ARBA" id="ARBA00022723"/>
    </source>
</evidence>
<dbReference type="InterPro" id="IPR036291">
    <property type="entry name" value="NAD(P)-bd_dom_sf"/>
</dbReference>
<dbReference type="PIRSF" id="PIRSF006205">
    <property type="entry name" value="Dxp_reductismrs"/>
    <property type="match status" value="1"/>
</dbReference>
<organism evidence="13 14">
    <name type="scientific">Pseudomonas cichorii</name>
    <dbReference type="NCBI Taxonomy" id="36746"/>
    <lineage>
        <taxon>Bacteria</taxon>
        <taxon>Pseudomonadati</taxon>
        <taxon>Pseudomonadota</taxon>
        <taxon>Gammaproteobacteria</taxon>
        <taxon>Pseudomonadales</taxon>
        <taxon>Pseudomonadaceae</taxon>
        <taxon>Pseudomonas</taxon>
    </lineage>
</organism>
<dbReference type="HAMAP" id="MF_00183">
    <property type="entry name" value="DXP_reductoisom"/>
    <property type="match status" value="1"/>
</dbReference>
<reference evidence="13 14" key="1">
    <citation type="submission" date="2018-08" db="EMBL/GenBank/DDBJ databases">
        <title>Recombination of ecologically and evolutionarily significant loci maintains genetic cohesion in the Pseudomonas syringae species complex.</title>
        <authorList>
            <person name="Dillon M."/>
            <person name="Thakur S."/>
            <person name="Almeida R.N.D."/>
            <person name="Weir B.S."/>
            <person name="Guttman D.S."/>
        </authorList>
    </citation>
    <scope>NUCLEOTIDE SEQUENCE [LARGE SCALE GENOMIC DNA]</scope>
    <source>
        <strain evidence="13 14">ICMP 3353</strain>
    </source>
</reference>
<evidence type="ECO:0000256" key="4">
    <source>
        <dbReference type="ARBA" id="ARBA00022857"/>
    </source>
</evidence>
<dbReference type="SUPFAM" id="SSF55347">
    <property type="entry name" value="Glyceraldehyde-3-phosphate dehydrogenase-like, C-terminal domain"/>
    <property type="match status" value="1"/>
</dbReference>
<comment type="cofactor">
    <cofactor evidence="9">
        <name>Mg(2+)</name>
        <dbReference type="ChEBI" id="CHEBI:18420"/>
    </cofactor>
    <cofactor evidence="9">
        <name>Mn(2+)</name>
        <dbReference type="ChEBI" id="CHEBI:29035"/>
    </cofactor>
</comment>
<evidence type="ECO:0000256" key="2">
    <source>
        <dbReference type="ARBA" id="ARBA00006825"/>
    </source>
</evidence>
<dbReference type="NCBIfam" id="TIGR00243">
    <property type="entry name" value="Dxr"/>
    <property type="match status" value="1"/>
</dbReference>
<dbReference type="InterPro" id="IPR003821">
    <property type="entry name" value="DXP_reductoisomerase"/>
</dbReference>
<keyword evidence="9" id="KW-0460">Magnesium</keyword>
<dbReference type="NCBIfam" id="NF003938">
    <property type="entry name" value="PRK05447.1-1"/>
    <property type="match status" value="1"/>
</dbReference>
<gene>
    <name evidence="9" type="primary">dxr</name>
    <name evidence="13" type="ORF">ALQ04_02614</name>
</gene>
<dbReference type="PANTHER" id="PTHR30525:SF0">
    <property type="entry name" value="1-DEOXY-D-XYLULOSE 5-PHOSPHATE REDUCTOISOMERASE, CHLOROPLASTIC"/>
    <property type="match status" value="1"/>
</dbReference>
<dbReference type="InterPro" id="IPR013512">
    <property type="entry name" value="DXP_reductoisomerase_N"/>
</dbReference>
<feature type="binding site" evidence="9">
    <location>
        <position position="206"/>
    </location>
    <ligand>
        <name>1-deoxy-D-xylulose 5-phosphate</name>
        <dbReference type="ChEBI" id="CHEBI:57792"/>
    </ligand>
</feature>
<feature type="binding site" evidence="9">
    <location>
        <position position="12"/>
    </location>
    <ligand>
        <name>NADPH</name>
        <dbReference type="ChEBI" id="CHEBI:57783"/>
    </ligand>
</feature>
<comment type="caution">
    <text evidence="9">Lacks conserved residue(s) required for the propagation of feature annotation.</text>
</comment>
<feature type="domain" description="1-deoxy-D-xylulose 5-phosphate reductoisomerase N-terminal" evidence="10">
    <location>
        <begin position="6"/>
        <end position="134"/>
    </location>
</feature>
<dbReference type="Pfam" id="PF08436">
    <property type="entry name" value="DXP_redisom_C"/>
    <property type="match status" value="1"/>
</dbReference>
<dbReference type="UniPathway" id="UPA00056">
    <property type="reaction ID" value="UER00092"/>
</dbReference>
<feature type="binding site" evidence="9">
    <location>
        <position position="152"/>
    </location>
    <ligand>
        <name>Mn(2+)</name>
        <dbReference type="ChEBI" id="CHEBI:29035"/>
    </ligand>
</feature>
<protein>
    <recommendedName>
        <fullName evidence="9">1-deoxy-D-xylulose 5-phosphate reductoisomerase</fullName>
        <shortName evidence="9">DXP reductoisomerase</shortName>
        <ecNumber evidence="9">1.1.1.267</ecNumber>
    </recommendedName>
    <alternativeName>
        <fullName evidence="9">1-deoxyxylulose-5-phosphate reductoisomerase</fullName>
    </alternativeName>
    <alternativeName>
        <fullName evidence="9">2-C-methyl-D-erythritol 4-phosphate synthase</fullName>
    </alternativeName>
</protein>
<feature type="binding site" evidence="9">
    <location>
        <position position="212"/>
    </location>
    <ligand>
        <name>NADPH</name>
        <dbReference type="ChEBI" id="CHEBI:57783"/>
    </ligand>
</feature>
<name>A0A3M4LES5_PSECI</name>
<feature type="binding site" evidence="9">
    <location>
        <position position="228"/>
    </location>
    <ligand>
        <name>1-deoxy-D-xylulose 5-phosphate</name>
        <dbReference type="ChEBI" id="CHEBI:57792"/>
    </ligand>
</feature>
<keyword evidence="4 9" id="KW-0521">NADP</keyword>
<feature type="binding site" evidence="9">
    <location>
        <position position="224"/>
    </location>
    <ligand>
        <name>1-deoxy-D-xylulose 5-phosphate</name>
        <dbReference type="ChEBI" id="CHEBI:57792"/>
    </ligand>
</feature>
<comment type="pathway">
    <text evidence="1 9">Isoprenoid biosynthesis; isopentenyl diphosphate biosynthesis via DXP pathway; isopentenyl diphosphate from 1-deoxy-D-xylulose 5-phosphate: step 1/6.</text>
</comment>
<sequence length="395" mass="42108">MKPQQITILGATGSIGLSTLDVIARHPALYQVFALTGFSRLKELLALCVRHTPRFAVVPTQDVARKLQDDLAAAGLDTRVLVGEGGLCEVAAHPQVDAVMAAIVGAAGLRPTLAAVEAGKKVLLANKEALVMSGALFMQAVRQSGAVLLPIDSEHNAIFQCLPGDFSRGLSAVGVRRILLTASGGPFRRTPLAQLHDVTPEQACAHPVWSMGRKISVDSATMMNKGLELIEACWLFDARPAQVEVVIHPQSVIHSMVDYVDGSVLAQLGNPDMRTPIANALAWPARMDSGVSPLDLFRIGQLDFEEPDEERFPCLRLARQAAEAGGSAPAMLNAANEVAVAAFLDRRIGYLEIAGMIEDVLNLEPAVAVEELGAVFAADARARVLAGLWLERNGR</sequence>
<dbReference type="GO" id="GO:0016853">
    <property type="term" value="F:isomerase activity"/>
    <property type="evidence" value="ECO:0007669"/>
    <property type="project" value="UniProtKB-KW"/>
</dbReference>
<comment type="similarity">
    <text evidence="2 9">Belongs to the DXR family.</text>
</comment>
<proteinExistence type="inferred from homology"/>
<dbReference type="GO" id="GO:0051484">
    <property type="term" value="P:isopentenyl diphosphate biosynthetic process, methylerythritol 4-phosphate pathway involved in terpenoid biosynthetic process"/>
    <property type="evidence" value="ECO:0007669"/>
    <property type="project" value="TreeGrafter"/>
</dbReference>
<dbReference type="InterPro" id="IPR013644">
    <property type="entry name" value="DXP_reductoisomerase_C"/>
</dbReference>
<feature type="binding site" evidence="9">
    <location>
        <position position="153"/>
    </location>
    <ligand>
        <name>1-deoxy-D-xylulose 5-phosphate</name>
        <dbReference type="ChEBI" id="CHEBI:57792"/>
    </ligand>
</feature>
<evidence type="ECO:0000256" key="7">
    <source>
        <dbReference type="ARBA" id="ARBA00023229"/>
    </source>
</evidence>
<evidence type="ECO:0000256" key="8">
    <source>
        <dbReference type="ARBA" id="ARBA00048543"/>
    </source>
</evidence>
<feature type="binding site" evidence="9">
    <location>
        <position position="126"/>
    </location>
    <ligand>
        <name>NADPH</name>
        <dbReference type="ChEBI" id="CHEBI:57783"/>
    </ligand>
</feature>
<feature type="binding site" evidence="9">
    <location>
        <position position="14"/>
    </location>
    <ligand>
        <name>NADPH</name>
        <dbReference type="ChEBI" id="CHEBI:57783"/>
    </ligand>
</feature>
<keyword evidence="7 9" id="KW-0414">Isoprene biosynthesis</keyword>
<dbReference type="PANTHER" id="PTHR30525">
    <property type="entry name" value="1-DEOXY-D-XYLULOSE 5-PHOSPHATE REDUCTOISOMERASE"/>
    <property type="match status" value="1"/>
</dbReference>
<evidence type="ECO:0000256" key="6">
    <source>
        <dbReference type="ARBA" id="ARBA00023211"/>
    </source>
</evidence>
<feature type="binding site" evidence="9">
    <location>
        <position position="13"/>
    </location>
    <ligand>
        <name>NADPH</name>
        <dbReference type="ChEBI" id="CHEBI:57783"/>
    </ligand>
</feature>
<evidence type="ECO:0000313" key="13">
    <source>
        <dbReference type="EMBL" id="RMQ39990.1"/>
    </source>
</evidence>
<keyword evidence="5 9" id="KW-0560">Oxidoreductase</keyword>
<dbReference type="Pfam" id="PF13288">
    <property type="entry name" value="DXPR_C"/>
    <property type="match status" value="1"/>
</dbReference>
<dbReference type="GO" id="GO:0070402">
    <property type="term" value="F:NADPH binding"/>
    <property type="evidence" value="ECO:0007669"/>
    <property type="project" value="InterPro"/>
</dbReference>
<dbReference type="AlphaFoldDB" id="A0A3M4LES5"/>
<dbReference type="Gene3D" id="1.10.1740.10">
    <property type="match status" value="1"/>
</dbReference>
<comment type="caution">
    <text evidence="13">The sequence shown here is derived from an EMBL/GenBank/DDBJ whole genome shotgun (WGS) entry which is preliminary data.</text>
</comment>
<dbReference type="Proteomes" id="UP000277236">
    <property type="component" value="Unassembled WGS sequence"/>
</dbReference>
<evidence type="ECO:0000259" key="12">
    <source>
        <dbReference type="Pfam" id="PF13288"/>
    </source>
</evidence>
<evidence type="ECO:0000313" key="14">
    <source>
        <dbReference type="Proteomes" id="UP000277236"/>
    </source>
</evidence>
<evidence type="ECO:0000256" key="1">
    <source>
        <dbReference type="ARBA" id="ARBA00005094"/>
    </source>
</evidence>
<dbReference type="EC" id="1.1.1.267" evidence="9"/>
<feature type="binding site" evidence="9">
    <location>
        <position position="183"/>
    </location>
    <ligand>
        <name>1-deoxy-D-xylulose 5-phosphate</name>
        <dbReference type="ChEBI" id="CHEBI:57792"/>
    </ligand>
</feature>
<dbReference type="SUPFAM" id="SSF69055">
    <property type="entry name" value="1-deoxy-D-xylulose-5-phosphate reductoisomerase, C-terminal domain"/>
    <property type="match status" value="1"/>
</dbReference>
<dbReference type="InterPro" id="IPR036169">
    <property type="entry name" value="DXPR_C_sf"/>
</dbReference>
<comment type="function">
    <text evidence="9">Catalyzes the NADPH-dependent rearrangement and reduction of 1-deoxy-D-xylulose-5-phosphate (DXP) to 2-C-methyl-D-erythritol 4-phosphate (MEP).</text>
</comment>